<keyword evidence="7 10" id="KW-0472">Membrane</keyword>
<comment type="pathway">
    <text evidence="10">Lipid metabolism; phospholipid metabolism.</text>
</comment>
<dbReference type="HAMAP" id="MF_01043">
    <property type="entry name" value="PlsY"/>
    <property type="match status" value="1"/>
</dbReference>
<evidence type="ECO:0000256" key="1">
    <source>
        <dbReference type="ARBA" id="ARBA00022475"/>
    </source>
</evidence>
<dbReference type="RefSeq" id="WP_082374011.1">
    <property type="nucleotide sequence ID" value="NZ_LGKN01000003.1"/>
</dbReference>
<dbReference type="Proteomes" id="UP000037784">
    <property type="component" value="Unassembled WGS sequence"/>
</dbReference>
<dbReference type="AlphaFoldDB" id="A0A0M8K5L3"/>
<feature type="transmembrane region" description="Helical" evidence="10">
    <location>
        <begin position="112"/>
        <end position="137"/>
    </location>
</feature>
<feature type="transmembrane region" description="Helical" evidence="10">
    <location>
        <begin position="166"/>
        <end position="182"/>
    </location>
</feature>
<evidence type="ECO:0000256" key="2">
    <source>
        <dbReference type="ARBA" id="ARBA00022516"/>
    </source>
</evidence>
<evidence type="ECO:0000256" key="5">
    <source>
        <dbReference type="ARBA" id="ARBA00022989"/>
    </source>
</evidence>
<keyword evidence="9 10" id="KW-1208">Phospholipid metabolism</keyword>
<dbReference type="EC" id="2.3.1.275" evidence="10"/>
<evidence type="ECO:0000256" key="6">
    <source>
        <dbReference type="ARBA" id="ARBA00023098"/>
    </source>
</evidence>
<comment type="caution">
    <text evidence="11">The sequence shown here is derived from an EMBL/GenBank/DDBJ whole genome shotgun (WGS) entry which is preliminary data.</text>
</comment>
<dbReference type="EMBL" id="BBZA01000037">
    <property type="protein sequence ID" value="GAP62203.1"/>
    <property type="molecule type" value="Genomic_DNA"/>
</dbReference>
<dbReference type="UniPathway" id="UPA00085"/>
<keyword evidence="4 10" id="KW-0812">Transmembrane</keyword>
<comment type="subunit">
    <text evidence="10">Probably interacts with PlsX.</text>
</comment>
<keyword evidence="2 10" id="KW-0444">Lipid biosynthesis</keyword>
<sequence>MHVMRLLAISFAFLLGSLPFAVWLGRLAGIDPRTVGDGNPGATNAWKAGGRRLGVLVLALDVAKAWLPVWLARTYGGWGGLSLVAIALAPTLGHAFSPFLRGHGGKGLATIFGVWAGLTPYALGALALGMGVTIALLGWRLRDGWAVQMGLLTLAAFGLWQQWETALWVLLGIHAAWLAWMYRHDMRAGLRKEPRHA</sequence>
<keyword evidence="3 10" id="KW-0808">Transferase</keyword>
<gene>
    <name evidence="10 11" type="primary">plsY</name>
    <name evidence="11" type="ORF">ARMA_0626</name>
</gene>
<keyword evidence="5 10" id="KW-1133">Transmembrane helix</keyword>
<accession>A0A0M8K5L3</accession>
<comment type="function">
    <text evidence="10">Catalyzes the transfer of an acyl group from acyl-phosphate (acyl-PO(4)) to glycerol-3-phosphate (G3P) to form lysophosphatidic acid (LPA). This enzyme utilizes acyl-phosphate as fatty acyl donor, but not acyl-CoA or acyl-ACP.</text>
</comment>
<proteinExistence type="inferred from homology"/>
<evidence type="ECO:0000256" key="3">
    <source>
        <dbReference type="ARBA" id="ARBA00022679"/>
    </source>
</evidence>
<dbReference type="InterPro" id="IPR003811">
    <property type="entry name" value="G3P_acylTferase_PlsY"/>
</dbReference>
<evidence type="ECO:0000313" key="12">
    <source>
        <dbReference type="Proteomes" id="UP000037784"/>
    </source>
</evidence>
<dbReference type="PANTHER" id="PTHR30309">
    <property type="entry name" value="INNER MEMBRANE PROTEIN YGIH"/>
    <property type="match status" value="1"/>
</dbReference>
<dbReference type="GO" id="GO:0005886">
    <property type="term" value="C:plasma membrane"/>
    <property type="evidence" value="ECO:0007669"/>
    <property type="project" value="UniProtKB-SubCell"/>
</dbReference>
<keyword evidence="6 10" id="KW-0443">Lipid metabolism</keyword>
<reference evidence="11 12" key="1">
    <citation type="journal article" date="2015" name="Genome Announc.">
        <title>Draft Genome Sequence of a Heterotrophic Facultative Anaerobic Thermophilic Bacterium, Ardenticatena maritima Strain 110ST.</title>
        <authorList>
            <person name="Kawaichi S."/>
            <person name="Yoshida T."/>
            <person name="Sako Y."/>
            <person name="Nakamura R."/>
        </authorList>
    </citation>
    <scope>NUCLEOTIDE SEQUENCE [LARGE SCALE GENOMIC DNA]</scope>
    <source>
        <strain evidence="11 12">110S</strain>
    </source>
</reference>
<feature type="transmembrane region" description="Helical" evidence="10">
    <location>
        <begin position="53"/>
        <end position="71"/>
    </location>
</feature>
<keyword evidence="1 10" id="KW-1003">Cell membrane</keyword>
<organism evidence="11 12">
    <name type="scientific">Ardenticatena maritima</name>
    <dbReference type="NCBI Taxonomy" id="872965"/>
    <lineage>
        <taxon>Bacteria</taxon>
        <taxon>Bacillati</taxon>
        <taxon>Chloroflexota</taxon>
        <taxon>Ardenticatenia</taxon>
        <taxon>Ardenticatenales</taxon>
        <taxon>Ardenticatenaceae</taxon>
        <taxon>Ardenticatena</taxon>
    </lineage>
</organism>
<evidence type="ECO:0000256" key="7">
    <source>
        <dbReference type="ARBA" id="ARBA00023136"/>
    </source>
</evidence>
<evidence type="ECO:0000313" key="11">
    <source>
        <dbReference type="EMBL" id="GAP62203.1"/>
    </source>
</evidence>
<feature type="transmembrane region" description="Helical" evidence="10">
    <location>
        <begin position="144"/>
        <end position="160"/>
    </location>
</feature>
<dbReference type="GO" id="GO:0043772">
    <property type="term" value="F:acyl-phosphate glycerol-3-phosphate acyltransferase activity"/>
    <property type="evidence" value="ECO:0007669"/>
    <property type="project" value="UniProtKB-UniRule"/>
</dbReference>
<protein>
    <recommendedName>
        <fullName evidence="10">Glycerol-3-phosphate acyltransferase</fullName>
    </recommendedName>
    <alternativeName>
        <fullName evidence="10">Acyl-PO4 G3P acyltransferase</fullName>
    </alternativeName>
    <alternativeName>
        <fullName evidence="10">Acyl-phosphate--glycerol-3-phosphate acyltransferase</fullName>
    </alternativeName>
    <alternativeName>
        <fullName evidence="10">G3P acyltransferase</fullName>
        <shortName evidence="10">GPAT</shortName>
        <ecNumber evidence="10">2.3.1.275</ecNumber>
    </alternativeName>
    <alternativeName>
        <fullName evidence="10">Lysophosphatidic acid synthase</fullName>
        <shortName evidence="10">LPA synthase</shortName>
    </alternativeName>
</protein>
<keyword evidence="11" id="KW-0012">Acyltransferase</keyword>
<dbReference type="SMART" id="SM01207">
    <property type="entry name" value="G3P_acyltransf"/>
    <property type="match status" value="1"/>
</dbReference>
<keyword evidence="8 10" id="KW-0594">Phospholipid biosynthesis</keyword>
<dbReference type="InParanoid" id="A0A0M8K5L3"/>
<evidence type="ECO:0000256" key="4">
    <source>
        <dbReference type="ARBA" id="ARBA00022692"/>
    </source>
</evidence>
<dbReference type="PANTHER" id="PTHR30309:SF0">
    <property type="entry name" value="GLYCEROL-3-PHOSPHATE ACYLTRANSFERASE-RELATED"/>
    <property type="match status" value="1"/>
</dbReference>
<comment type="similarity">
    <text evidence="10">Belongs to the PlsY family.</text>
</comment>
<evidence type="ECO:0000256" key="10">
    <source>
        <dbReference type="HAMAP-Rule" id="MF_01043"/>
    </source>
</evidence>
<evidence type="ECO:0000256" key="9">
    <source>
        <dbReference type="ARBA" id="ARBA00023264"/>
    </source>
</evidence>
<comment type="catalytic activity">
    <reaction evidence="10">
        <text>an acyl phosphate + sn-glycerol 3-phosphate = a 1-acyl-sn-glycero-3-phosphate + phosphate</text>
        <dbReference type="Rhea" id="RHEA:34075"/>
        <dbReference type="ChEBI" id="CHEBI:43474"/>
        <dbReference type="ChEBI" id="CHEBI:57597"/>
        <dbReference type="ChEBI" id="CHEBI:57970"/>
        <dbReference type="ChEBI" id="CHEBI:59918"/>
        <dbReference type="EC" id="2.3.1.275"/>
    </reaction>
</comment>
<dbReference type="GO" id="GO:0008654">
    <property type="term" value="P:phospholipid biosynthetic process"/>
    <property type="evidence" value="ECO:0007669"/>
    <property type="project" value="UniProtKB-UniRule"/>
</dbReference>
<feature type="transmembrane region" description="Helical" evidence="10">
    <location>
        <begin position="78"/>
        <end position="100"/>
    </location>
</feature>
<reference evidence="12" key="2">
    <citation type="submission" date="2015-08" db="EMBL/GenBank/DDBJ databases">
        <title>Draft Genome Sequence of a Heterotrophic Facultative Anaerobic Bacterium Ardenticatena maritima Strain 110S.</title>
        <authorList>
            <person name="Kawaichi S."/>
            <person name="Yoshida T."/>
            <person name="Sako Y."/>
            <person name="Nakamura R."/>
        </authorList>
    </citation>
    <scope>NUCLEOTIDE SEQUENCE [LARGE SCALE GENOMIC DNA]</scope>
    <source>
        <strain evidence="12">110S</strain>
    </source>
</reference>
<comment type="subcellular location">
    <subcellularLocation>
        <location evidence="10">Cell membrane</location>
        <topology evidence="10">Multi-pass membrane protein</topology>
    </subcellularLocation>
</comment>
<name>A0A0M8K5L3_9CHLR</name>
<evidence type="ECO:0000256" key="8">
    <source>
        <dbReference type="ARBA" id="ARBA00023209"/>
    </source>
</evidence>
<keyword evidence="12" id="KW-1185">Reference proteome</keyword>
<dbReference type="Pfam" id="PF02660">
    <property type="entry name" value="G3P_acyltransf"/>
    <property type="match status" value="1"/>
</dbReference>